<sequence>MLPLCALVLLGLVAPSASWAQQTQEAAEEPEVALLTAVTGPLSRGITTAYPDAQAYFDQGLQMMYAFTIDKGLDSFVEAQRRDPDCAMCYFGEAWARGPFLNGRMRPSNAPLAFEAIQTAIVLAEESATPVERALINAMALRYTEEEDADRRPQLDSMYARAMEEVYQDFPDDLDVGTLYAESLILLDPTRANYRLGDPSVQRFHAVLEAVLERDITHPGACHIYIHATEATEEPGKAELCADLLGASIPGSSHINHMPSHTYNRIGRWNSAVRSNLDAWHSDQRVAWEEGVSYGATHNLHMLLFAGSMAGQGAVSLLAAKTYADQVNGGVFYEALVLFRYGWFDEILELEEAPRQPIQRGLFEFAQGYAHLRTGDADLAGVYLERVKTAADTLPARIQNRGATASQLLGISAGILEGEILRSEGLLEEAIRVFEAAVEVGDQLPYTEPEVLNYSARHWLGAALLEAGRPEAAEEVYRTNLVQHPHNGWSIYGLEQALRAQGRDAEADAARVWFREAWSDTDTLIRSSRF</sequence>
<accession>A0A381N0C2</accession>
<dbReference type="InterPro" id="IPR011990">
    <property type="entry name" value="TPR-like_helical_dom_sf"/>
</dbReference>
<dbReference type="SUPFAM" id="SSF48452">
    <property type="entry name" value="TPR-like"/>
    <property type="match status" value="1"/>
</dbReference>
<dbReference type="PANTHER" id="PTHR45588:SF1">
    <property type="entry name" value="WW DOMAIN-CONTAINING PROTEIN"/>
    <property type="match status" value="1"/>
</dbReference>
<name>A0A381N0C2_9ZZZZ</name>
<dbReference type="EMBL" id="UINC01000045">
    <property type="protein sequence ID" value="SUZ47987.1"/>
    <property type="molecule type" value="Genomic_DNA"/>
</dbReference>
<gene>
    <name evidence="1" type="ORF">METZ01_LOCUS841</name>
</gene>
<proteinExistence type="predicted"/>
<dbReference type="Gene3D" id="1.25.40.10">
    <property type="entry name" value="Tetratricopeptide repeat domain"/>
    <property type="match status" value="1"/>
</dbReference>
<organism evidence="1">
    <name type="scientific">marine metagenome</name>
    <dbReference type="NCBI Taxonomy" id="408172"/>
    <lineage>
        <taxon>unclassified sequences</taxon>
        <taxon>metagenomes</taxon>
        <taxon>ecological metagenomes</taxon>
    </lineage>
</organism>
<evidence type="ECO:0008006" key="2">
    <source>
        <dbReference type="Google" id="ProtNLM"/>
    </source>
</evidence>
<dbReference type="PANTHER" id="PTHR45588">
    <property type="entry name" value="TPR DOMAIN-CONTAINING PROTEIN"/>
    <property type="match status" value="1"/>
</dbReference>
<dbReference type="AlphaFoldDB" id="A0A381N0C2"/>
<evidence type="ECO:0000313" key="1">
    <source>
        <dbReference type="EMBL" id="SUZ47987.1"/>
    </source>
</evidence>
<protein>
    <recommendedName>
        <fullName evidence="2">Tetratricopeptide repeat protein</fullName>
    </recommendedName>
</protein>
<reference evidence="1" key="1">
    <citation type="submission" date="2018-05" db="EMBL/GenBank/DDBJ databases">
        <authorList>
            <person name="Lanie J.A."/>
            <person name="Ng W.-L."/>
            <person name="Kazmierczak K.M."/>
            <person name="Andrzejewski T.M."/>
            <person name="Davidsen T.M."/>
            <person name="Wayne K.J."/>
            <person name="Tettelin H."/>
            <person name="Glass J.I."/>
            <person name="Rusch D."/>
            <person name="Podicherti R."/>
            <person name="Tsui H.-C.T."/>
            <person name="Winkler M.E."/>
        </authorList>
    </citation>
    <scope>NUCLEOTIDE SEQUENCE</scope>
</reference>